<gene>
    <name evidence="1" type="ORF">E2C01_058205</name>
</gene>
<dbReference type="EMBL" id="VSRR010021632">
    <property type="protein sequence ID" value="MPC64094.1"/>
    <property type="molecule type" value="Genomic_DNA"/>
</dbReference>
<accession>A0A5B7H5F6</accession>
<protein>
    <submittedName>
        <fullName evidence="1">Uncharacterized protein</fullName>
    </submittedName>
</protein>
<comment type="caution">
    <text evidence="1">The sequence shown here is derived from an EMBL/GenBank/DDBJ whole genome shotgun (WGS) entry which is preliminary data.</text>
</comment>
<organism evidence="1 2">
    <name type="scientific">Portunus trituberculatus</name>
    <name type="common">Swimming crab</name>
    <name type="synonym">Neptunus trituberculatus</name>
    <dbReference type="NCBI Taxonomy" id="210409"/>
    <lineage>
        <taxon>Eukaryota</taxon>
        <taxon>Metazoa</taxon>
        <taxon>Ecdysozoa</taxon>
        <taxon>Arthropoda</taxon>
        <taxon>Crustacea</taxon>
        <taxon>Multicrustacea</taxon>
        <taxon>Malacostraca</taxon>
        <taxon>Eumalacostraca</taxon>
        <taxon>Eucarida</taxon>
        <taxon>Decapoda</taxon>
        <taxon>Pleocyemata</taxon>
        <taxon>Brachyura</taxon>
        <taxon>Eubrachyura</taxon>
        <taxon>Portunoidea</taxon>
        <taxon>Portunidae</taxon>
        <taxon>Portuninae</taxon>
        <taxon>Portunus</taxon>
    </lineage>
</organism>
<proteinExistence type="predicted"/>
<reference evidence="1 2" key="1">
    <citation type="submission" date="2019-05" db="EMBL/GenBank/DDBJ databases">
        <title>Another draft genome of Portunus trituberculatus and its Hox gene families provides insights of decapod evolution.</title>
        <authorList>
            <person name="Jeong J.-H."/>
            <person name="Song I."/>
            <person name="Kim S."/>
            <person name="Choi T."/>
            <person name="Kim D."/>
            <person name="Ryu S."/>
            <person name="Kim W."/>
        </authorList>
    </citation>
    <scope>NUCLEOTIDE SEQUENCE [LARGE SCALE GENOMIC DNA]</scope>
    <source>
        <tissue evidence="1">Muscle</tissue>
    </source>
</reference>
<evidence type="ECO:0000313" key="2">
    <source>
        <dbReference type="Proteomes" id="UP000324222"/>
    </source>
</evidence>
<keyword evidence="2" id="KW-1185">Reference proteome</keyword>
<sequence length="166" mass="18526">MSLHGTLTASPLILLTQQVFPRPSHYAPLWPLKTRCGERKLPGLKREAHGDVWVINNRLSPFTFRGSQHGLSDRPTTIKRVNRWPACVPSGLVLPRTETRGFTHQARTASLADVLVFGVNIIQNDNSEEWISSLQPATADSSLDTEIQLSAYVRRASPLRLIPLLN</sequence>
<dbReference type="Proteomes" id="UP000324222">
    <property type="component" value="Unassembled WGS sequence"/>
</dbReference>
<dbReference type="AlphaFoldDB" id="A0A5B7H5F6"/>
<evidence type="ECO:0000313" key="1">
    <source>
        <dbReference type="EMBL" id="MPC64094.1"/>
    </source>
</evidence>
<name>A0A5B7H5F6_PORTR</name>